<dbReference type="SUPFAM" id="SSF81321">
    <property type="entry name" value="Family A G protein-coupled receptor-like"/>
    <property type="match status" value="1"/>
</dbReference>
<keyword evidence="3" id="KW-1185">Reference proteome</keyword>
<feature type="non-terminal residue" evidence="2">
    <location>
        <position position="1"/>
    </location>
</feature>
<dbReference type="Proteomes" id="UP000765507">
    <property type="component" value="Unassembled WGS sequence"/>
</dbReference>
<evidence type="ECO:0000256" key="1">
    <source>
        <dbReference type="SAM" id="Phobius"/>
    </source>
</evidence>
<proteinExistence type="predicted"/>
<keyword evidence="2" id="KW-0675">Receptor</keyword>
<evidence type="ECO:0000313" key="2">
    <source>
        <dbReference type="EMBL" id="KAG6930619.1"/>
    </source>
</evidence>
<evidence type="ECO:0000313" key="3">
    <source>
        <dbReference type="Proteomes" id="UP000765507"/>
    </source>
</evidence>
<organism evidence="2 3">
    <name type="scientific">Chelydra serpentina</name>
    <name type="common">Snapping turtle</name>
    <name type="synonym">Testudo serpentina</name>
    <dbReference type="NCBI Taxonomy" id="8475"/>
    <lineage>
        <taxon>Eukaryota</taxon>
        <taxon>Metazoa</taxon>
        <taxon>Chordata</taxon>
        <taxon>Craniata</taxon>
        <taxon>Vertebrata</taxon>
        <taxon>Euteleostomi</taxon>
        <taxon>Archelosauria</taxon>
        <taxon>Testudinata</taxon>
        <taxon>Testudines</taxon>
        <taxon>Cryptodira</taxon>
        <taxon>Durocryptodira</taxon>
        <taxon>Americhelydia</taxon>
        <taxon>Chelydroidea</taxon>
        <taxon>Chelydridae</taxon>
        <taxon>Chelydra</taxon>
    </lineage>
</organism>
<feature type="non-terminal residue" evidence="2">
    <location>
        <position position="80"/>
    </location>
</feature>
<feature type="transmembrane region" description="Helical" evidence="1">
    <location>
        <begin position="58"/>
        <end position="79"/>
    </location>
</feature>
<dbReference type="Gene3D" id="6.20.400.20">
    <property type="match status" value="1"/>
</dbReference>
<name>A0A8T1SNU7_CHESE</name>
<protein>
    <submittedName>
        <fullName evidence="2">Chemokine (C-C motif) receptor 6</fullName>
    </submittedName>
</protein>
<sequence>GLRGNQNCPHQFFSHQKKHVTKMSGVEPNYTEYTDYPFDYEKLTTPCDKGEVRNFTKVFLPIAYSIICVLGLVGNIFVVM</sequence>
<comment type="caution">
    <text evidence="2">The sequence shown here is derived from an EMBL/GenBank/DDBJ whole genome shotgun (WGS) entry which is preliminary data.</text>
</comment>
<gene>
    <name evidence="2" type="ORF">G0U57_003290</name>
</gene>
<keyword evidence="1" id="KW-0472">Membrane</keyword>
<keyword evidence="1" id="KW-0812">Transmembrane</keyword>
<accession>A0A8T1SNU7</accession>
<dbReference type="EMBL" id="JAHGAV010000142">
    <property type="protein sequence ID" value="KAG6930619.1"/>
    <property type="molecule type" value="Genomic_DNA"/>
</dbReference>
<keyword evidence="1" id="KW-1133">Transmembrane helix</keyword>
<reference evidence="2 3" key="1">
    <citation type="journal article" date="2020" name="G3 (Bethesda)">
        <title>Draft Genome of the Common Snapping Turtle, Chelydra serpentina, a Model for Phenotypic Plasticity in Reptiles.</title>
        <authorList>
            <person name="Das D."/>
            <person name="Singh S.K."/>
            <person name="Bierstedt J."/>
            <person name="Erickson A."/>
            <person name="Galli G.L.J."/>
            <person name="Crossley D.A. 2nd"/>
            <person name="Rhen T."/>
        </authorList>
    </citation>
    <scope>NUCLEOTIDE SEQUENCE [LARGE SCALE GENOMIC DNA]</scope>
    <source>
        <strain evidence="2">KW</strain>
    </source>
</reference>
<dbReference type="AlphaFoldDB" id="A0A8T1SNU7"/>